<sequence>MNADTKEYKEELKKFKNCGKGENYFICINCKMHGQASQAITDSGEKYATDIGRQDDGKKERMARVAKKGL</sequence>
<organism evidence="1 2">
    <name type="scientific">Panagrolaimus sp. ES5</name>
    <dbReference type="NCBI Taxonomy" id="591445"/>
    <lineage>
        <taxon>Eukaryota</taxon>
        <taxon>Metazoa</taxon>
        <taxon>Ecdysozoa</taxon>
        <taxon>Nematoda</taxon>
        <taxon>Chromadorea</taxon>
        <taxon>Rhabditida</taxon>
        <taxon>Tylenchina</taxon>
        <taxon>Panagrolaimomorpha</taxon>
        <taxon>Panagrolaimoidea</taxon>
        <taxon>Panagrolaimidae</taxon>
        <taxon>Panagrolaimus</taxon>
    </lineage>
</organism>
<evidence type="ECO:0000313" key="2">
    <source>
        <dbReference type="WBParaSite" id="ES5_v2.g26213.t1"/>
    </source>
</evidence>
<evidence type="ECO:0000313" key="1">
    <source>
        <dbReference type="Proteomes" id="UP000887579"/>
    </source>
</evidence>
<reference evidence="2" key="1">
    <citation type="submission" date="2022-11" db="UniProtKB">
        <authorList>
            <consortium name="WormBaseParasite"/>
        </authorList>
    </citation>
    <scope>IDENTIFICATION</scope>
</reference>
<dbReference type="WBParaSite" id="ES5_v2.g26213.t1">
    <property type="protein sequence ID" value="ES5_v2.g26213.t1"/>
    <property type="gene ID" value="ES5_v2.g26213"/>
</dbReference>
<protein>
    <submittedName>
        <fullName evidence="2">Uncharacterized protein</fullName>
    </submittedName>
</protein>
<dbReference type="Proteomes" id="UP000887579">
    <property type="component" value="Unplaced"/>
</dbReference>
<accession>A0AC34G955</accession>
<proteinExistence type="predicted"/>
<name>A0AC34G955_9BILA</name>